<dbReference type="Pfam" id="PF07963">
    <property type="entry name" value="N_methyl"/>
    <property type="match status" value="1"/>
</dbReference>
<dbReference type="Pfam" id="PF00114">
    <property type="entry name" value="Pilin"/>
    <property type="match status" value="1"/>
</dbReference>
<keyword evidence="3" id="KW-0281">Fimbrium</keyword>
<dbReference type="PROSITE" id="PS00409">
    <property type="entry name" value="PROKAR_NTER_METHYL"/>
    <property type="match status" value="1"/>
</dbReference>
<dbReference type="AlphaFoldDB" id="A0A1A6WR98"/>
<evidence type="ECO:0000313" key="6">
    <source>
        <dbReference type="Proteomes" id="UP000216433"/>
    </source>
</evidence>
<evidence type="ECO:0000256" key="4">
    <source>
        <dbReference type="SAM" id="Phobius"/>
    </source>
</evidence>
<dbReference type="InterPro" id="IPR012902">
    <property type="entry name" value="N_methyl_site"/>
</dbReference>
<dbReference type="NCBIfam" id="TIGR02532">
    <property type="entry name" value="IV_pilin_GFxxxE"/>
    <property type="match status" value="1"/>
</dbReference>
<dbReference type="InterPro" id="IPR045584">
    <property type="entry name" value="Pilin-like"/>
</dbReference>
<dbReference type="RefSeq" id="WP_065178932.1">
    <property type="nucleotide sequence ID" value="NZ_LYVH01000009.1"/>
</dbReference>
<keyword evidence="4" id="KW-1133">Transmembrane helix</keyword>
<name>A0A1A6WR98_STEMA</name>
<dbReference type="GO" id="GO:0007155">
    <property type="term" value="P:cell adhesion"/>
    <property type="evidence" value="ECO:0007669"/>
    <property type="project" value="InterPro"/>
</dbReference>
<organism evidence="5 6">
    <name type="scientific">Stenotrophomonas maltophilia</name>
    <name type="common">Pseudomonas maltophilia</name>
    <name type="synonym">Xanthomonas maltophilia</name>
    <dbReference type="NCBI Taxonomy" id="40324"/>
    <lineage>
        <taxon>Bacteria</taxon>
        <taxon>Pseudomonadati</taxon>
        <taxon>Pseudomonadota</taxon>
        <taxon>Gammaproteobacteria</taxon>
        <taxon>Lysobacterales</taxon>
        <taxon>Lysobacteraceae</taxon>
        <taxon>Stenotrophomonas</taxon>
        <taxon>Stenotrophomonas maltophilia group</taxon>
    </lineage>
</organism>
<dbReference type="Proteomes" id="UP000216433">
    <property type="component" value="Unassembled WGS sequence"/>
</dbReference>
<comment type="caution">
    <text evidence="5">The sequence shown here is derived from an EMBL/GenBank/DDBJ whole genome shotgun (WGS) entry which is preliminary data.</text>
</comment>
<dbReference type="PANTHER" id="PTHR30093">
    <property type="entry name" value="GENERAL SECRETION PATHWAY PROTEIN G"/>
    <property type="match status" value="1"/>
</dbReference>
<sequence>MKNQKGFTLIELMIVVAIIAILAAIAIPQYNDYTARAQMTEAFTLASGMKTPIAEAFAQDNTAATSCVVPAGSVTTGKYVASLTPTPGADSCAIEAKMKAAGVNEKVKEATVTLTYKPSTGAWTCKSSVSAAITPKACDPT</sequence>
<gene>
    <name evidence="5" type="ORF">CEK00_03760</name>
</gene>
<dbReference type="Gene3D" id="3.30.700.10">
    <property type="entry name" value="Glycoprotein, Type 4 Pilin"/>
    <property type="match status" value="1"/>
</dbReference>
<dbReference type="EMBL" id="NJGC01000003">
    <property type="protein sequence ID" value="PAM73660.1"/>
    <property type="molecule type" value="Genomic_DNA"/>
</dbReference>
<comment type="similarity">
    <text evidence="1 3">Belongs to the N-Me-Phe pilin family.</text>
</comment>
<keyword evidence="2" id="KW-0488">Methylation</keyword>
<protein>
    <submittedName>
        <fullName evidence="5">Prepilin-type cleavage/methylation domain-containing protein</fullName>
    </submittedName>
</protein>
<accession>A0A1A6WR98</accession>
<keyword evidence="4" id="KW-0812">Transmembrane</keyword>
<dbReference type="GO" id="GO:0044096">
    <property type="term" value="C:type IV pilus"/>
    <property type="evidence" value="ECO:0007669"/>
    <property type="project" value="TreeGrafter"/>
</dbReference>
<dbReference type="GO" id="GO:0043107">
    <property type="term" value="P:type IV pilus-dependent motility"/>
    <property type="evidence" value="ECO:0007669"/>
    <property type="project" value="TreeGrafter"/>
</dbReference>
<reference evidence="5 6" key="1">
    <citation type="submission" date="2017-06" db="EMBL/GenBank/DDBJ databases">
        <title>Genome sequencing and assembly of Stenotrophomonas maltophilia DF07.</title>
        <authorList>
            <person name="Iyer R."/>
        </authorList>
    </citation>
    <scope>NUCLEOTIDE SEQUENCE [LARGE SCALE GENOMIC DNA]</scope>
    <source>
        <strain evidence="5 6">DF07</strain>
    </source>
</reference>
<dbReference type="SUPFAM" id="SSF54523">
    <property type="entry name" value="Pili subunits"/>
    <property type="match status" value="1"/>
</dbReference>
<evidence type="ECO:0000313" key="5">
    <source>
        <dbReference type="EMBL" id="PAM73660.1"/>
    </source>
</evidence>
<proteinExistence type="inferred from homology"/>
<evidence type="ECO:0000256" key="2">
    <source>
        <dbReference type="ARBA" id="ARBA00022481"/>
    </source>
</evidence>
<keyword evidence="4" id="KW-0472">Membrane</keyword>
<feature type="transmembrane region" description="Helical" evidence="4">
    <location>
        <begin position="7"/>
        <end position="27"/>
    </location>
</feature>
<evidence type="ECO:0000256" key="1">
    <source>
        <dbReference type="ARBA" id="ARBA00005233"/>
    </source>
</evidence>
<evidence type="ECO:0000256" key="3">
    <source>
        <dbReference type="RuleBase" id="RU000389"/>
    </source>
</evidence>
<dbReference type="InterPro" id="IPR001082">
    <property type="entry name" value="Pilin"/>
</dbReference>
<dbReference type="PANTHER" id="PTHR30093:SF34">
    <property type="entry name" value="PREPILIN PEPTIDASE-DEPENDENT PROTEIN D"/>
    <property type="match status" value="1"/>
</dbReference>